<name>A0A094PQI3_9ZZZZ</name>
<gene>
    <name evidence="1" type="ORF">GM51_18415</name>
</gene>
<comment type="caution">
    <text evidence="1">The sequence shown here is derived from an EMBL/GenBank/DDBJ whole genome shotgun (WGS) entry which is preliminary data.</text>
</comment>
<protein>
    <submittedName>
        <fullName evidence="1">Uncharacterized protein</fullName>
    </submittedName>
</protein>
<sequence length="170" mass="18613">MLSSPHCRADMPRSFRSGQRVRVSTVDTDGLPMVRYGTVGADAVSEDPIVVIYDNLAGSDLVDGSEIELLDLDLIELRLTGTDLLNDPLLRAGLAELWRAEVARAGLVIATLFPMEKGDAVGVVDGEHFLLAEFTYNGETWVVRGALASDDPTMVVIRADRMNRWNGFIH</sequence>
<proteinExistence type="predicted"/>
<reference evidence="1" key="1">
    <citation type="submission" date="2014-06" db="EMBL/GenBank/DDBJ databases">
        <title>Key roles for freshwater Actinobacteria revealed by deep metagenomic sequencing.</title>
        <authorList>
            <person name="Ghai R."/>
            <person name="Mizuno C.M."/>
            <person name="Picazo A."/>
            <person name="Camacho A."/>
            <person name="Rodriguez-Valera F."/>
        </authorList>
    </citation>
    <scope>NUCLEOTIDE SEQUENCE</scope>
</reference>
<evidence type="ECO:0000313" key="1">
    <source>
        <dbReference type="EMBL" id="KGA13970.1"/>
    </source>
</evidence>
<dbReference type="AlphaFoldDB" id="A0A094PQI3"/>
<accession>A0A094PQI3</accession>
<organism evidence="1">
    <name type="scientific">freshwater metagenome</name>
    <dbReference type="NCBI Taxonomy" id="449393"/>
    <lineage>
        <taxon>unclassified sequences</taxon>
        <taxon>metagenomes</taxon>
        <taxon>ecological metagenomes</taxon>
    </lineage>
</organism>
<dbReference type="EMBL" id="JNSL01000165">
    <property type="protein sequence ID" value="KGA13970.1"/>
    <property type="molecule type" value="Genomic_DNA"/>
</dbReference>